<evidence type="ECO:0008006" key="2">
    <source>
        <dbReference type="Google" id="ProtNLM"/>
    </source>
</evidence>
<sequence length="72" mass="8432">MKEHTLGDMSKVFKIARSTINRQKKALEKRNIEIERLHEIIKCKDVLLVAYRLGTRKGVEKALDRLEALKEK</sequence>
<protein>
    <recommendedName>
        <fullName evidence="2">Helix-turn-helix type 11 domain-containing protein</fullName>
    </recommendedName>
</protein>
<name>A0A0F9MTY0_9ZZZZ</name>
<gene>
    <name evidence="1" type="ORF">LCGC14_1114070</name>
</gene>
<dbReference type="AlphaFoldDB" id="A0A0F9MTY0"/>
<comment type="caution">
    <text evidence="1">The sequence shown here is derived from an EMBL/GenBank/DDBJ whole genome shotgun (WGS) entry which is preliminary data.</text>
</comment>
<proteinExistence type="predicted"/>
<dbReference type="EMBL" id="LAZR01005105">
    <property type="protein sequence ID" value="KKN02812.1"/>
    <property type="molecule type" value="Genomic_DNA"/>
</dbReference>
<reference evidence="1" key="1">
    <citation type="journal article" date="2015" name="Nature">
        <title>Complex archaea that bridge the gap between prokaryotes and eukaryotes.</title>
        <authorList>
            <person name="Spang A."/>
            <person name="Saw J.H."/>
            <person name="Jorgensen S.L."/>
            <person name="Zaremba-Niedzwiedzka K."/>
            <person name="Martijn J."/>
            <person name="Lind A.E."/>
            <person name="van Eijk R."/>
            <person name="Schleper C."/>
            <person name="Guy L."/>
            <person name="Ettema T.J."/>
        </authorList>
    </citation>
    <scope>NUCLEOTIDE SEQUENCE</scope>
</reference>
<evidence type="ECO:0000313" key="1">
    <source>
        <dbReference type="EMBL" id="KKN02812.1"/>
    </source>
</evidence>
<organism evidence="1">
    <name type="scientific">marine sediment metagenome</name>
    <dbReference type="NCBI Taxonomy" id="412755"/>
    <lineage>
        <taxon>unclassified sequences</taxon>
        <taxon>metagenomes</taxon>
        <taxon>ecological metagenomes</taxon>
    </lineage>
</organism>
<accession>A0A0F9MTY0</accession>